<feature type="region of interest" description="Disordered" evidence="1">
    <location>
        <begin position="147"/>
        <end position="177"/>
    </location>
</feature>
<evidence type="ECO:0000313" key="4">
    <source>
        <dbReference type="Proteomes" id="UP000814176"/>
    </source>
</evidence>
<keyword evidence="2" id="KW-0812">Transmembrane</keyword>
<accession>A0ABQ8KA85</accession>
<feature type="compositionally biased region" description="Basic and acidic residues" evidence="1">
    <location>
        <begin position="155"/>
        <end position="177"/>
    </location>
</feature>
<dbReference type="Proteomes" id="UP000814176">
    <property type="component" value="Unassembled WGS sequence"/>
</dbReference>
<evidence type="ECO:0000256" key="2">
    <source>
        <dbReference type="SAM" id="Phobius"/>
    </source>
</evidence>
<dbReference type="EMBL" id="JADCUA010000016">
    <property type="protein sequence ID" value="KAH9833959.1"/>
    <property type="molecule type" value="Genomic_DNA"/>
</dbReference>
<comment type="caution">
    <text evidence="3">The sequence shown here is derived from an EMBL/GenBank/DDBJ whole genome shotgun (WGS) entry which is preliminary data.</text>
</comment>
<evidence type="ECO:0000256" key="1">
    <source>
        <dbReference type="SAM" id="MobiDB-lite"/>
    </source>
</evidence>
<name>A0ABQ8KA85_9APHY</name>
<dbReference type="GeneID" id="71997374"/>
<proteinExistence type="predicted"/>
<feature type="transmembrane region" description="Helical" evidence="2">
    <location>
        <begin position="6"/>
        <end position="30"/>
    </location>
</feature>
<keyword evidence="4" id="KW-1185">Reference proteome</keyword>
<keyword evidence="2" id="KW-1133">Transmembrane helix</keyword>
<keyword evidence="2" id="KW-0472">Membrane</keyword>
<protein>
    <submittedName>
        <fullName evidence="3">Uncharacterized protein</fullName>
    </submittedName>
</protein>
<organism evidence="3 4">
    <name type="scientific">Rhodofomes roseus</name>
    <dbReference type="NCBI Taxonomy" id="34475"/>
    <lineage>
        <taxon>Eukaryota</taxon>
        <taxon>Fungi</taxon>
        <taxon>Dikarya</taxon>
        <taxon>Basidiomycota</taxon>
        <taxon>Agaricomycotina</taxon>
        <taxon>Agaricomycetes</taxon>
        <taxon>Polyporales</taxon>
        <taxon>Rhodofomes</taxon>
    </lineage>
</organism>
<sequence length="177" mass="19270">MASGNSYNVLGVVTGVLGVFGLVPASYMLAKSQLPMAKAKDLEILLSETTELLRSVAEEGLLSSPEFIDGTRRTLARIQSRSNELRLSAYSATSTVQQAKGLFCGLSYALHRLGNEVKQVRAMISNRCNHVEHRRRGVFEASLPLTPITESSSGADEHAVYDRADNRAVDDDRSLSN</sequence>
<gene>
    <name evidence="3" type="ORF">C8Q71DRAFT_154268</name>
</gene>
<evidence type="ECO:0000313" key="3">
    <source>
        <dbReference type="EMBL" id="KAH9833959.1"/>
    </source>
</evidence>
<dbReference type="RefSeq" id="XP_047776615.1">
    <property type="nucleotide sequence ID" value="XM_047916642.1"/>
</dbReference>
<reference evidence="3 4" key="1">
    <citation type="journal article" date="2021" name="Environ. Microbiol.">
        <title>Gene family expansions and transcriptome signatures uncover fungal adaptations to wood decay.</title>
        <authorList>
            <person name="Hage H."/>
            <person name="Miyauchi S."/>
            <person name="Viragh M."/>
            <person name="Drula E."/>
            <person name="Min B."/>
            <person name="Chaduli D."/>
            <person name="Navarro D."/>
            <person name="Favel A."/>
            <person name="Norest M."/>
            <person name="Lesage-Meessen L."/>
            <person name="Balint B."/>
            <person name="Merenyi Z."/>
            <person name="de Eugenio L."/>
            <person name="Morin E."/>
            <person name="Martinez A.T."/>
            <person name="Baldrian P."/>
            <person name="Stursova M."/>
            <person name="Martinez M.J."/>
            <person name="Novotny C."/>
            <person name="Magnuson J.K."/>
            <person name="Spatafora J.W."/>
            <person name="Maurice S."/>
            <person name="Pangilinan J."/>
            <person name="Andreopoulos W."/>
            <person name="LaButti K."/>
            <person name="Hundley H."/>
            <person name="Na H."/>
            <person name="Kuo A."/>
            <person name="Barry K."/>
            <person name="Lipzen A."/>
            <person name="Henrissat B."/>
            <person name="Riley R."/>
            <person name="Ahrendt S."/>
            <person name="Nagy L.G."/>
            <person name="Grigoriev I.V."/>
            <person name="Martin F."/>
            <person name="Rosso M.N."/>
        </authorList>
    </citation>
    <scope>NUCLEOTIDE SEQUENCE [LARGE SCALE GENOMIC DNA]</scope>
    <source>
        <strain evidence="3 4">CIRM-BRFM 1785</strain>
    </source>
</reference>